<reference evidence="4 5" key="1">
    <citation type="submission" date="2014-07" db="EMBL/GenBank/DDBJ databases">
        <title>Genome of Chryseobacterium piperi CTM.</title>
        <authorList>
            <person name="Pipes S.E."/>
            <person name="Stropko S.J."/>
            <person name="Newman J.D."/>
        </authorList>
    </citation>
    <scope>NUCLEOTIDE SEQUENCE [LARGE SCALE GENOMIC DNA]</scope>
    <source>
        <strain evidence="4 5">CTM</strain>
    </source>
</reference>
<dbReference type="EMBL" id="JPRJ01000045">
    <property type="protein sequence ID" value="KFF17493.1"/>
    <property type="molecule type" value="Genomic_DNA"/>
</dbReference>
<dbReference type="RefSeq" id="WP_034687202.1">
    <property type="nucleotide sequence ID" value="NZ_CP023049.2"/>
</dbReference>
<evidence type="ECO:0000256" key="1">
    <source>
        <dbReference type="PROSITE-ProRule" id="PRU00169"/>
    </source>
</evidence>
<dbReference type="SMART" id="SM00850">
    <property type="entry name" value="LytTR"/>
    <property type="match status" value="1"/>
</dbReference>
<dbReference type="AlphaFoldDB" id="A0A086ALC9"/>
<dbReference type="OrthoDB" id="2168082at2"/>
<feature type="domain" description="HTH LytTR-type" evidence="3">
    <location>
        <begin position="147"/>
        <end position="254"/>
    </location>
</feature>
<dbReference type="PANTHER" id="PTHR37299:SF1">
    <property type="entry name" value="STAGE 0 SPORULATION PROTEIN A HOMOLOG"/>
    <property type="match status" value="1"/>
</dbReference>
<dbReference type="STRING" id="558152.IQ37_17065"/>
<feature type="modified residue" description="4-aspartylphosphate" evidence="1">
    <location>
        <position position="55"/>
    </location>
</feature>
<dbReference type="InterPro" id="IPR011006">
    <property type="entry name" value="CheY-like_superfamily"/>
</dbReference>
<evidence type="ECO:0000313" key="5">
    <source>
        <dbReference type="Proteomes" id="UP000028709"/>
    </source>
</evidence>
<evidence type="ECO:0000259" key="2">
    <source>
        <dbReference type="PROSITE" id="PS50110"/>
    </source>
</evidence>
<dbReference type="GO" id="GO:0003677">
    <property type="term" value="F:DNA binding"/>
    <property type="evidence" value="ECO:0007669"/>
    <property type="project" value="InterPro"/>
</dbReference>
<comment type="caution">
    <text evidence="4">The sequence shown here is derived from an EMBL/GenBank/DDBJ whole genome shotgun (WGS) entry which is preliminary data.</text>
</comment>
<name>A0A086ALC9_9FLAO</name>
<dbReference type="KEGG" id="cpip:CJF12_04125"/>
<dbReference type="PROSITE" id="PS50110">
    <property type="entry name" value="RESPONSE_REGULATORY"/>
    <property type="match status" value="1"/>
</dbReference>
<protein>
    <submittedName>
        <fullName evidence="4">LytTR family transcriptional regulator</fullName>
    </submittedName>
</protein>
<dbReference type="Gene3D" id="3.40.50.2300">
    <property type="match status" value="1"/>
</dbReference>
<feature type="domain" description="Response regulatory" evidence="2">
    <location>
        <begin position="2"/>
        <end position="115"/>
    </location>
</feature>
<dbReference type="GO" id="GO:0000156">
    <property type="term" value="F:phosphorelay response regulator activity"/>
    <property type="evidence" value="ECO:0007669"/>
    <property type="project" value="InterPro"/>
</dbReference>
<dbReference type="InterPro" id="IPR007492">
    <property type="entry name" value="LytTR_DNA-bd_dom"/>
</dbReference>
<dbReference type="InterPro" id="IPR001789">
    <property type="entry name" value="Sig_transdc_resp-reg_receiver"/>
</dbReference>
<proteinExistence type="predicted"/>
<accession>A0A086ALC9</accession>
<organism evidence="4 5">
    <name type="scientific">Chryseobacterium piperi</name>
    <dbReference type="NCBI Taxonomy" id="558152"/>
    <lineage>
        <taxon>Bacteria</taxon>
        <taxon>Pseudomonadati</taxon>
        <taxon>Bacteroidota</taxon>
        <taxon>Flavobacteriia</taxon>
        <taxon>Flavobacteriales</taxon>
        <taxon>Weeksellaceae</taxon>
        <taxon>Chryseobacterium group</taxon>
        <taxon>Chryseobacterium</taxon>
    </lineage>
</organism>
<dbReference type="PROSITE" id="PS50930">
    <property type="entry name" value="HTH_LYTTR"/>
    <property type="match status" value="1"/>
</dbReference>
<dbReference type="Gene3D" id="2.40.50.1020">
    <property type="entry name" value="LytTr DNA-binding domain"/>
    <property type="match status" value="1"/>
</dbReference>
<dbReference type="PANTHER" id="PTHR37299">
    <property type="entry name" value="TRANSCRIPTIONAL REGULATOR-RELATED"/>
    <property type="match status" value="1"/>
</dbReference>
<keyword evidence="5" id="KW-1185">Reference proteome</keyword>
<dbReference type="eggNOG" id="COG3279">
    <property type="taxonomic scope" value="Bacteria"/>
</dbReference>
<dbReference type="Pfam" id="PF00072">
    <property type="entry name" value="Response_reg"/>
    <property type="match status" value="1"/>
</dbReference>
<dbReference type="InterPro" id="IPR046947">
    <property type="entry name" value="LytR-like"/>
</dbReference>
<evidence type="ECO:0000259" key="3">
    <source>
        <dbReference type="PROSITE" id="PS50930"/>
    </source>
</evidence>
<sequence length="255" mass="29520">MKILIIEDEIKTARALARMIQSADSNATVIDILQSVSSTISWFDQNDDPDLIFMDIQLADGISFEIFKKVNINAPVIFCTAFNDYAIQAFKSNGVDYILKPFNKNDIELTLEKVKNLKNYFQKNLLPTAEISKLLMALPSEDTKKSFLVYNQNTYITIPTSTIVYFYKSLNGINIVTEDKKRYNINESLDEIHRLVGKQSFYRINRQYLVAFKNITEVQHYFNRKLILTLTVETDERLTVGREKANEFLAWLGNR</sequence>
<dbReference type="SMART" id="SM00448">
    <property type="entry name" value="REC"/>
    <property type="match status" value="1"/>
</dbReference>
<dbReference type="Pfam" id="PF04397">
    <property type="entry name" value="LytTR"/>
    <property type="match status" value="1"/>
</dbReference>
<gene>
    <name evidence="4" type="ORF">IQ37_17065</name>
</gene>
<dbReference type="Proteomes" id="UP000028709">
    <property type="component" value="Unassembled WGS sequence"/>
</dbReference>
<evidence type="ECO:0000313" key="4">
    <source>
        <dbReference type="EMBL" id="KFF17493.1"/>
    </source>
</evidence>
<keyword evidence="1" id="KW-0597">Phosphoprotein</keyword>
<dbReference type="SUPFAM" id="SSF52172">
    <property type="entry name" value="CheY-like"/>
    <property type="match status" value="1"/>
</dbReference>